<feature type="transmembrane region" description="Helical" evidence="5">
    <location>
        <begin position="207"/>
        <end position="227"/>
    </location>
</feature>
<feature type="transmembrane region" description="Helical" evidence="5">
    <location>
        <begin position="329"/>
        <end position="351"/>
    </location>
</feature>
<comment type="subcellular location">
    <subcellularLocation>
        <location evidence="1">Membrane</location>
        <topology evidence="1">Multi-pass membrane protein</topology>
    </subcellularLocation>
</comment>
<dbReference type="InterPro" id="IPR036259">
    <property type="entry name" value="MFS_trans_sf"/>
</dbReference>
<feature type="transmembrane region" description="Helical" evidence="5">
    <location>
        <begin position="164"/>
        <end position="186"/>
    </location>
</feature>
<keyword evidence="4 5" id="KW-0472">Membrane</keyword>
<proteinExistence type="predicted"/>
<feature type="transmembrane region" description="Helical" evidence="5">
    <location>
        <begin position="275"/>
        <end position="292"/>
    </location>
</feature>
<evidence type="ECO:0000256" key="4">
    <source>
        <dbReference type="ARBA" id="ARBA00023136"/>
    </source>
</evidence>
<evidence type="ECO:0000256" key="2">
    <source>
        <dbReference type="ARBA" id="ARBA00022692"/>
    </source>
</evidence>
<dbReference type="GO" id="GO:0016020">
    <property type="term" value="C:membrane"/>
    <property type="evidence" value="ECO:0007669"/>
    <property type="project" value="UniProtKB-SubCell"/>
</dbReference>
<keyword evidence="2 5" id="KW-0812">Transmembrane</keyword>
<protein>
    <recommendedName>
        <fullName evidence="8">MFS transporter</fullName>
    </recommendedName>
</protein>
<feature type="transmembrane region" description="Helical" evidence="5">
    <location>
        <begin position="51"/>
        <end position="70"/>
    </location>
</feature>
<dbReference type="Proteomes" id="UP000823631">
    <property type="component" value="Unassembled WGS sequence"/>
</dbReference>
<evidence type="ECO:0000313" key="7">
    <source>
        <dbReference type="Proteomes" id="UP000823631"/>
    </source>
</evidence>
<reference evidence="6" key="1">
    <citation type="submission" date="2020-10" db="EMBL/GenBank/DDBJ databases">
        <authorList>
            <person name="Gilroy R."/>
        </authorList>
    </citation>
    <scope>NUCLEOTIDE SEQUENCE</scope>
    <source>
        <strain evidence="6">17213</strain>
    </source>
</reference>
<dbReference type="GO" id="GO:0022857">
    <property type="term" value="F:transmembrane transporter activity"/>
    <property type="evidence" value="ECO:0007669"/>
    <property type="project" value="InterPro"/>
</dbReference>
<organism evidence="6 7">
    <name type="scientific">Candidatus Avisuccinivibrio stercorigallinarum</name>
    <dbReference type="NCBI Taxonomy" id="2840704"/>
    <lineage>
        <taxon>Bacteria</taxon>
        <taxon>Pseudomonadati</taxon>
        <taxon>Pseudomonadota</taxon>
        <taxon>Gammaproteobacteria</taxon>
        <taxon>Aeromonadales</taxon>
        <taxon>Succinivibrionaceae</taxon>
        <taxon>Succinivibrionaceae incertae sedis</taxon>
        <taxon>Candidatus Avisuccinivibrio</taxon>
    </lineage>
</organism>
<accession>A0A9D9DCG9</accession>
<dbReference type="Gene3D" id="1.20.1250.20">
    <property type="entry name" value="MFS general substrate transporter like domains"/>
    <property type="match status" value="2"/>
</dbReference>
<dbReference type="PANTHER" id="PTHR23514:SF13">
    <property type="entry name" value="INNER MEMBRANE PROTEIN YBJJ"/>
    <property type="match status" value="1"/>
</dbReference>
<comment type="caution">
    <text evidence="6">The sequence shown here is derived from an EMBL/GenBank/DDBJ whole genome shotgun (WGS) entry which is preliminary data.</text>
</comment>
<feature type="transmembrane region" description="Helical" evidence="5">
    <location>
        <begin position="77"/>
        <end position="97"/>
    </location>
</feature>
<feature type="transmembrane region" description="Helical" evidence="5">
    <location>
        <begin position="247"/>
        <end position="268"/>
    </location>
</feature>
<feature type="transmembrane region" description="Helical" evidence="5">
    <location>
        <begin position="12"/>
        <end position="31"/>
    </location>
</feature>
<feature type="transmembrane region" description="Helical" evidence="5">
    <location>
        <begin position="133"/>
        <end position="158"/>
    </location>
</feature>
<dbReference type="InterPro" id="IPR011701">
    <property type="entry name" value="MFS"/>
</dbReference>
<feature type="transmembrane region" description="Helical" evidence="5">
    <location>
        <begin position="298"/>
        <end position="322"/>
    </location>
</feature>
<dbReference type="SUPFAM" id="SSF103473">
    <property type="entry name" value="MFS general substrate transporter"/>
    <property type="match status" value="1"/>
</dbReference>
<keyword evidence="3 5" id="KW-1133">Transmembrane helix</keyword>
<dbReference type="PANTHER" id="PTHR23514">
    <property type="entry name" value="BYPASS OF STOP CODON PROTEIN 6"/>
    <property type="match status" value="1"/>
</dbReference>
<feature type="transmembrane region" description="Helical" evidence="5">
    <location>
        <begin position="103"/>
        <end position="126"/>
    </location>
</feature>
<evidence type="ECO:0000256" key="3">
    <source>
        <dbReference type="ARBA" id="ARBA00022989"/>
    </source>
</evidence>
<gene>
    <name evidence="6" type="ORF">IAB19_08850</name>
</gene>
<dbReference type="AlphaFoldDB" id="A0A9D9DCG9"/>
<dbReference type="InterPro" id="IPR051788">
    <property type="entry name" value="MFS_Transporter"/>
</dbReference>
<name>A0A9D9DCG9_9GAMM</name>
<reference evidence="6" key="2">
    <citation type="journal article" date="2021" name="PeerJ">
        <title>Extensive microbial diversity within the chicken gut microbiome revealed by metagenomics and culture.</title>
        <authorList>
            <person name="Gilroy R."/>
            <person name="Ravi A."/>
            <person name="Getino M."/>
            <person name="Pursley I."/>
            <person name="Horton D.L."/>
            <person name="Alikhan N.F."/>
            <person name="Baker D."/>
            <person name="Gharbi K."/>
            <person name="Hall N."/>
            <person name="Watson M."/>
            <person name="Adriaenssens E.M."/>
            <person name="Foster-Nyarko E."/>
            <person name="Jarju S."/>
            <person name="Secka A."/>
            <person name="Antonio M."/>
            <person name="Oren A."/>
            <person name="Chaudhuri R.R."/>
            <person name="La Ragione R."/>
            <person name="Hildebrand F."/>
            <person name="Pallen M.J."/>
        </authorList>
    </citation>
    <scope>NUCLEOTIDE SEQUENCE</scope>
    <source>
        <strain evidence="6">17213</strain>
    </source>
</reference>
<sequence length="389" mass="41174">MFIHDTKRPAGTIFSARALFALAGFAVAAWAPLVPYVKAELNLSHLELSHLILLMGSGSIIGMICISLFLRYIPMKWIFAAAAVTINAALLSCILINDYSQAAIAIFSFGFALGILEVGGNIYASYLEDKLRLILLPSMHGCYSVGEIGALITAVVLLGLNLGFIAALFVPCALLSLTVLSTLGTIKFSPADFKGQKKSSALVIPKGAVLMFALVSSLIYMVEGGMLDWSALFLLQKTDIPLNFASSGYVVLVTAMAASRFAGAYLIGRFKTYKVLSVSVLLCALSLIAVFFIDHLLLLYVCFLVLGLSLANVMPICISLAGKQKSMPVLAAISAVSTCGYGALIVGPALIGYLAEHLTLNGAFFTLGLAVLALTVLICATPKVFSHQA</sequence>
<evidence type="ECO:0008006" key="8">
    <source>
        <dbReference type="Google" id="ProtNLM"/>
    </source>
</evidence>
<dbReference type="EMBL" id="JADINH010000174">
    <property type="protein sequence ID" value="MBO8416473.1"/>
    <property type="molecule type" value="Genomic_DNA"/>
</dbReference>
<dbReference type="Pfam" id="PF07690">
    <property type="entry name" value="MFS_1"/>
    <property type="match status" value="1"/>
</dbReference>
<evidence type="ECO:0000256" key="5">
    <source>
        <dbReference type="SAM" id="Phobius"/>
    </source>
</evidence>
<feature type="transmembrane region" description="Helical" evidence="5">
    <location>
        <begin position="363"/>
        <end position="385"/>
    </location>
</feature>
<evidence type="ECO:0000256" key="1">
    <source>
        <dbReference type="ARBA" id="ARBA00004141"/>
    </source>
</evidence>
<evidence type="ECO:0000313" key="6">
    <source>
        <dbReference type="EMBL" id="MBO8416473.1"/>
    </source>
</evidence>